<feature type="domain" description="FAD-binding" evidence="4">
    <location>
        <begin position="136"/>
        <end position="323"/>
    </location>
</feature>
<evidence type="ECO:0000256" key="2">
    <source>
        <dbReference type="ARBA" id="ARBA00023033"/>
    </source>
</evidence>
<dbReference type="InterPro" id="IPR002938">
    <property type="entry name" value="FAD-bd"/>
</dbReference>
<dbReference type="PANTHER" id="PTHR13789:SF309">
    <property type="entry name" value="PUTATIVE (AFU_ORTHOLOGUE AFUA_6G14510)-RELATED"/>
    <property type="match status" value="1"/>
</dbReference>
<protein>
    <submittedName>
        <fullName evidence="5">NAD(P)-binding protein</fullName>
    </submittedName>
</protein>
<dbReference type="InterPro" id="IPR036188">
    <property type="entry name" value="FAD/NAD-bd_sf"/>
</dbReference>
<gene>
    <name evidence="5" type="ORF">GE115_15460</name>
</gene>
<dbReference type="InterPro" id="IPR050493">
    <property type="entry name" value="FAD-dep_Monooxygenase_BioMet"/>
</dbReference>
<name>A0A6I2F8S4_9MICO</name>
<dbReference type="GO" id="GO:0071949">
    <property type="term" value="F:FAD binding"/>
    <property type="evidence" value="ECO:0007669"/>
    <property type="project" value="InterPro"/>
</dbReference>
<dbReference type="GO" id="GO:0004497">
    <property type="term" value="F:monooxygenase activity"/>
    <property type="evidence" value="ECO:0007669"/>
    <property type="project" value="UniProtKB-KW"/>
</dbReference>
<evidence type="ECO:0000256" key="3">
    <source>
        <dbReference type="SAM" id="MobiDB-lite"/>
    </source>
</evidence>
<dbReference type="Pfam" id="PF13450">
    <property type="entry name" value="NAD_binding_8"/>
    <property type="match status" value="1"/>
</dbReference>
<evidence type="ECO:0000313" key="6">
    <source>
        <dbReference type="Proteomes" id="UP000431080"/>
    </source>
</evidence>
<dbReference type="Gene3D" id="3.50.50.60">
    <property type="entry name" value="FAD/NAD(P)-binding domain"/>
    <property type="match status" value="1"/>
</dbReference>
<proteinExistence type="predicted"/>
<dbReference type="PROSITE" id="PS51257">
    <property type="entry name" value="PROKAR_LIPOPROTEIN"/>
    <property type="match status" value="1"/>
</dbReference>
<dbReference type="Proteomes" id="UP000431080">
    <property type="component" value="Unassembled WGS sequence"/>
</dbReference>
<dbReference type="RefSeq" id="WP_153685686.1">
    <property type="nucleotide sequence ID" value="NZ_WJIF01000011.1"/>
</dbReference>
<comment type="caution">
    <text evidence="5">The sequence shown here is derived from an EMBL/GenBank/DDBJ whole genome shotgun (WGS) entry which is preliminary data.</text>
</comment>
<keyword evidence="6" id="KW-1185">Reference proteome</keyword>
<evidence type="ECO:0000259" key="4">
    <source>
        <dbReference type="Pfam" id="PF01494"/>
    </source>
</evidence>
<dbReference type="AlphaFoldDB" id="A0A6I2F8S4"/>
<accession>A0A6I2F8S4</accession>
<dbReference type="PRINTS" id="PR00420">
    <property type="entry name" value="RNGMNOXGNASE"/>
</dbReference>
<keyword evidence="2" id="KW-0503">Monooxygenase</keyword>
<dbReference type="PANTHER" id="PTHR13789">
    <property type="entry name" value="MONOOXYGENASE"/>
    <property type="match status" value="1"/>
</dbReference>
<evidence type="ECO:0000313" key="5">
    <source>
        <dbReference type="EMBL" id="MRG61252.1"/>
    </source>
</evidence>
<keyword evidence="1" id="KW-0560">Oxidoreductase</keyword>
<evidence type="ECO:0000256" key="1">
    <source>
        <dbReference type="ARBA" id="ARBA00023002"/>
    </source>
</evidence>
<dbReference type="SUPFAM" id="SSF51905">
    <property type="entry name" value="FAD/NAD(P)-binding domain"/>
    <property type="match status" value="1"/>
</dbReference>
<feature type="region of interest" description="Disordered" evidence="3">
    <location>
        <begin position="346"/>
        <end position="378"/>
    </location>
</feature>
<organism evidence="5 6">
    <name type="scientific">Agromyces agglutinans</name>
    <dbReference type="NCBI Taxonomy" id="2662258"/>
    <lineage>
        <taxon>Bacteria</taxon>
        <taxon>Bacillati</taxon>
        <taxon>Actinomycetota</taxon>
        <taxon>Actinomycetes</taxon>
        <taxon>Micrococcales</taxon>
        <taxon>Microbacteriaceae</taxon>
        <taxon>Agromyces</taxon>
    </lineage>
</organism>
<sequence>MSTRQPITVIGGGIAGLALAACLPPDRFEVTLVEQRDALPATGTSLAIWEEAQAALERLGVLDALRTASPVITRFPIRRGDGRILAATSTEPSPVVSRLDLLQALEAAVPAGVRRVRARVDERTDLDALGGAPGALVIGADGVHSAVRRAHWGAAGAAIATPYLAVRGVIGRASAVEAMGEYWARGRLYGVGPHRLGTNWYAAFRSDLGPRNVDVAEALAAARRDADRDAGLAPAVADVLHTATADGTLAQRIHVTPRLRSYVRDRYVLVGDAAHAMTPNLGRGAGEALVDATTLAALLADRPVEDALAAYDAARCRRTTALAAASALLMRVALAERMQPLRDGALAVAGRGSRRRAGTADPTQATRRADQPAPADSR</sequence>
<dbReference type="EMBL" id="WJIF01000011">
    <property type="protein sequence ID" value="MRG61252.1"/>
    <property type="molecule type" value="Genomic_DNA"/>
</dbReference>
<reference evidence="5 6" key="1">
    <citation type="submission" date="2019-10" db="EMBL/GenBank/DDBJ databases">
        <authorList>
            <person name="Nie G."/>
            <person name="Ming H."/>
            <person name="Yi B."/>
        </authorList>
    </citation>
    <scope>NUCLEOTIDE SEQUENCE [LARGE SCALE GENOMIC DNA]</scope>
    <source>
        <strain evidence="5 6">CFH 90414</strain>
    </source>
</reference>
<dbReference type="Pfam" id="PF01494">
    <property type="entry name" value="FAD_binding_3"/>
    <property type="match status" value="1"/>
</dbReference>